<dbReference type="Pfam" id="PF07676">
    <property type="entry name" value="PD40"/>
    <property type="match status" value="3"/>
</dbReference>
<evidence type="ECO:0000256" key="1">
    <source>
        <dbReference type="ARBA" id="ARBA00009820"/>
    </source>
</evidence>
<dbReference type="Gene3D" id="2.120.10.30">
    <property type="entry name" value="TolB, C-terminal domain"/>
    <property type="match status" value="2"/>
</dbReference>
<evidence type="ECO:0000259" key="2">
    <source>
        <dbReference type="Pfam" id="PF00326"/>
    </source>
</evidence>
<dbReference type="Pfam" id="PF00326">
    <property type="entry name" value="Peptidase_S9"/>
    <property type="match status" value="1"/>
</dbReference>
<evidence type="ECO:0000313" key="4">
    <source>
        <dbReference type="EMBL" id="MFD0795439.1"/>
    </source>
</evidence>
<sequence>MKKILLLSTFLMNFLSGSGQESPKQHLKPADLFALEKAADVQISPDGNSAVYVRITPDAMTDRLSRHIWLINVNTKRQEQLLPAESFQPRWSPDGKYLSFISNNTLMVMEIKNRKTHIVTKLEHGAGKMAWSPDGRMIAFSGFVPLSDAHKVPKFDHLIRPERANWAEPLRYIDSIYWEADGAGYIEKGYNQIFKIAITGGKPKQLTDGRYNENDDFCWMPDGSAIVYSANHMKDASINPVNSEIFKIDLASGRVSQLTSRSGPDQSPAVSPDGKWIAYLGYDETFKSFTAPGLYLMSADGSNRKEILTGFDREPQHPVWSADGKNIYFSFDDNGNTCLASVRPGLKPVIIYTGLGGDREFSVSRDGRFCFEDDEPTRPPEVSVYQNNKKSTLVRISDSLMRQRLTGSVRKLNLRSNYDGQAVSAWMVTPPGYEPGKRCPAILYIHGGPYGSYGKEFSADFQLLAAAGYVVIYGNPRGSTSYGQGYADQIAINFLRTIMMTS</sequence>
<protein>
    <submittedName>
        <fullName evidence="4">DPP IV N-terminal domain-containing protein</fullName>
    </submittedName>
</protein>
<proteinExistence type="inferred from homology"/>
<organism evidence="4 5">
    <name type="scientific">Mucilaginibacter litoreus</name>
    <dbReference type="NCBI Taxonomy" id="1048221"/>
    <lineage>
        <taxon>Bacteria</taxon>
        <taxon>Pseudomonadati</taxon>
        <taxon>Bacteroidota</taxon>
        <taxon>Sphingobacteriia</taxon>
        <taxon>Sphingobacteriales</taxon>
        <taxon>Sphingobacteriaceae</taxon>
        <taxon>Mucilaginibacter</taxon>
    </lineage>
</organism>
<comment type="similarity">
    <text evidence="1">Belongs to the TolB family.</text>
</comment>
<dbReference type="InterPro" id="IPR011042">
    <property type="entry name" value="6-blade_b-propeller_TolB-like"/>
</dbReference>
<dbReference type="InterPro" id="IPR029058">
    <property type="entry name" value="AB_hydrolase_fold"/>
</dbReference>
<dbReference type="InterPro" id="IPR002469">
    <property type="entry name" value="Peptidase_S9B_N"/>
</dbReference>
<name>A0ABW3AYL0_9SPHI</name>
<comment type="caution">
    <text evidence="4">The sequence shown here is derived from an EMBL/GenBank/DDBJ whole genome shotgun (WGS) entry which is preliminary data.</text>
</comment>
<gene>
    <name evidence="4" type="ORF">ACFQZX_17590</name>
</gene>
<accession>A0ABW3AYL0</accession>
<dbReference type="RefSeq" id="WP_377117840.1">
    <property type="nucleotide sequence ID" value="NZ_JBHTHZ010000014.1"/>
</dbReference>
<dbReference type="InterPro" id="IPR011659">
    <property type="entry name" value="WD40"/>
</dbReference>
<keyword evidence="5" id="KW-1185">Reference proteome</keyword>
<dbReference type="Pfam" id="PF00930">
    <property type="entry name" value="DPPIV_N"/>
    <property type="match status" value="1"/>
</dbReference>
<dbReference type="EMBL" id="JBHTHZ010000014">
    <property type="protein sequence ID" value="MFD0795439.1"/>
    <property type="molecule type" value="Genomic_DNA"/>
</dbReference>
<dbReference type="SUPFAM" id="SSF82171">
    <property type="entry name" value="DPP6 N-terminal domain-like"/>
    <property type="match status" value="1"/>
</dbReference>
<reference evidence="5" key="1">
    <citation type="journal article" date="2019" name="Int. J. Syst. Evol. Microbiol.">
        <title>The Global Catalogue of Microorganisms (GCM) 10K type strain sequencing project: providing services to taxonomists for standard genome sequencing and annotation.</title>
        <authorList>
            <consortium name="The Broad Institute Genomics Platform"/>
            <consortium name="The Broad Institute Genome Sequencing Center for Infectious Disease"/>
            <person name="Wu L."/>
            <person name="Ma J."/>
        </authorList>
    </citation>
    <scope>NUCLEOTIDE SEQUENCE [LARGE SCALE GENOMIC DNA]</scope>
    <source>
        <strain evidence="5">CCUG 61484</strain>
    </source>
</reference>
<dbReference type="Proteomes" id="UP001597010">
    <property type="component" value="Unassembled WGS sequence"/>
</dbReference>
<feature type="domain" description="Dipeptidylpeptidase IV N-terminal" evidence="3">
    <location>
        <begin position="187"/>
        <end position="277"/>
    </location>
</feature>
<feature type="domain" description="Peptidase S9 prolyl oligopeptidase catalytic" evidence="2">
    <location>
        <begin position="456"/>
        <end position="490"/>
    </location>
</feature>
<dbReference type="PANTHER" id="PTHR36842">
    <property type="entry name" value="PROTEIN TOLB HOMOLOG"/>
    <property type="match status" value="1"/>
</dbReference>
<evidence type="ECO:0000313" key="5">
    <source>
        <dbReference type="Proteomes" id="UP001597010"/>
    </source>
</evidence>
<dbReference type="PANTHER" id="PTHR36842:SF1">
    <property type="entry name" value="PROTEIN TOLB"/>
    <property type="match status" value="1"/>
</dbReference>
<dbReference type="Gene3D" id="3.40.50.1820">
    <property type="entry name" value="alpha/beta hydrolase"/>
    <property type="match status" value="1"/>
</dbReference>
<evidence type="ECO:0000259" key="3">
    <source>
        <dbReference type="Pfam" id="PF00930"/>
    </source>
</evidence>
<dbReference type="SUPFAM" id="SSF53474">
    <property type="entry name" value="alpha/beta-Hydrolases"/>
    <property type="match status" value="1"/>
</dbReference>
<dbReference type="InterPro" id="IPR001375">
    <property type="entry name" value="Peptidase_S9_cat"/>
</dbReference>